<feature type="domain" description="RNase H type-1" evidence="1">
    <location>
        <begin position="108"/>
        <end position="230"/>
    </location>
</feature>
<dbReference type="Proteomes" id="UP000620124">
    <property type="component" value="Unassembled WGS sequence"/>
</dbReference>
<dbReference type="SUPFAM" id="SSF53098">
    <property type="entry name" value="Ribonuclease H-like"/>
    <property type="match status" value="1"/>
</dbReference>
<sequence length="389" mass="42403">MRTLVREAITTAPRNPKLASMLHFVERVPGVEWPPTVPARGQRLRPRGVPRVVDDLERPGAAFGSTLRMEPIVPVYAAPWALPLPVSTVILPKDEALKALEAAMGDERRRQATWLTDGSLLDGRAGGAAVRVEGGKEKERIVVPLGKGQVCEGEMEGLCQATGKAIWDGHDDVLVVADSQAALRGHLVHVPALSALPLRPHLTILNLWTPAHIGTLGNELADAAAKEATTRPPDPSTFVSLTTVRRLIQLQVLGEWDILWKNSKTGGDLRRIDKSPPSLIPISLYSSLTIARKTSSHISQLRTGPCHLNAYRFKSGFITLPACEACGAPYETRAHFLLECPAWEPHRQPLHAAARKAGIFGPLHVTPLLSEPKLLRSLANFVEATNRFM</sequence>
<comment type="caution">
    <text evidence="2">The sequence shown here is derived from an EMBL/GenBank/DDBJ whole genome shotgun (WGS) entry which is preliminary data.</text>
</comment>
<dbReference type="PROSITE" id="PS50879">
    <property type="entry name" value="RNASE_H_1"/>
    <property type="match status" value="1"/>
</dbReference>
<dbReference type="InterPro" id="IPR002156">
    <property type="entry name" value="RNaseH_domain"/>
</dbReference>
<reference evidence="2" key="1">
    <citation type="submission" date="2020-05" db="EMBL/GenBank/DDBJ databases">
        <title>Mycena genomes resolve the evolution of fungal bioluminescence.</title>
        <authorList>
            <person name="Tsai I.J."/>
        </authorList>
    </citation>
    <scope>NUCLEOTIDE SEQUENCE</scope>
    <source>
        <strain evidence="2">CCC161011</strain>
    </source>
</reference>
<name>A0A8H7DGF5_9AGAR</name>
<keyword evidence="3" id="KW-1185">Reference proteome</keyword>
<protein>
    <submittedName>
        <fullName evidence="2">Reverse transcriptase</fullName>
    </submittedName>
</protein>
<dbReference type="GO" id="GO:0004523">
    <property type="term" value="F:RNA-DNA hybrid ribonuclease activity"/>
    <property type="evidence" value="ECO:0007669"/>
    <property type="project" value="InterPro"/>
</dbReference>
<keyword evidence="2" id="KW-0548">Nucleotidyltransferase</keyword>
<dbReference type="GO" id="GO:0003964">
    <property type="term" value="F:RNA-directed DNA polymerase activity"/>
    <property type="evidence" value="ECO:0007669"/>
    <property type="project" value="UniProtKB-KW"/>
</dbReference>
<keyword evidence="2" id="KW-0695">RNA-directed DNA polymerase</keyword>
<organism evidence="2 3">
    <name type="scientific">Mycena venus</name>
    <dbReference type="NCBI Taxonomy" id="2733690"/>
    <lineage>
        <taxon>Eukaryota</taxon>
        <taxon>Fungi</taxon>
        <taxon>Dikarya</taxon>
        <taxon>Basidiomycota</taxon>
        <taxon>Agaricomycotina</taxon>
        <taxon>Agaricomycetes</taxon>
        <taxon>Agaricomycetidae</taxon>
        <taxon>Agaricales</taxon>
        <taxon>Marasmiineae</taxon>
        <taxon>Mycenaceae</taxon>
        <taxon>Mycena</taxon>
    </lineage>
</organism>
<evidence type="ECO:0000259" key="1">
    <source>
        <dbReference type="PROSITE" id="PS50879"/>
    </source>
</evidence>
<evidence type="ECO:0000313" key="3">
    <source>
        <dbReference type="Proteomes" id="UP000620124"/>
    </source>
</evidence>
<dbReference type="InterPro" id="IPR012337">
    <property type="entry name" value="RNaseH-like_sf"/>
</dbReference>
<keyword evidence="2" id="KW-0808">Transferase</keyword>
<dbReference type="GO" id="GO:0003676">
    <property type="term" value="F:nucleic acid binding"/>
    <property type="evidence" value="ECO:0007669"/>
    <property type="project" value="InterPro"/>
</dbReference>
<accession>A0A8H7DGF5</accession>
<dbReference type="InterPro" id="IPR036397">
    <property type="entry name" value="RNaseH_sf"/>
</dbReference>
<gene>
    <name evidence="2" type="ORF">MVEN_00080000</name>
</gene>
<dbReference type="EMBL" id="JACAZI010000001">
    <property type="protein sequence ID" value="KAF7372207.1"/>
    <property type="molecule type" value="Genomic_DNA"/>
</dbReference>
<proteinExistence type="predicted"/>
<dbReference type="CDD" id="cd09276">
    <property type="entry name" value="Rnase_HI_RT_non_LTR"/>
    <property type="match status" value="1"/>
</dbReference>
<dbReference type="AlphaFoldDB" id="A0A8H7DGF5"/>
<evidence type="ECO:0000313" key="2">
    <source>
        <dbReference type="EMBL" id="KAF7372207.1"/>
    </source>
</evidence>
<dbReference type="OrthoDB" id="2927436at2759"/>
<dbReference type="Gene3D" id="3.30.420.10">
    <property type="entry name" value="Ribonuclease H-like superfamily/Ribonuclease H"/>
    <property type="match status" value="1"/>
</dbReference>